<dbReference type="GO" id="GO:0016020">
    <property type="term" value="C:membrane"/>
    <property type="evidence" value="ECO:0007669"/>
    <property type="project" value="InterPro"/>
</dbReference>
<dbReference type="GO" id="GO:0000155">
    <property type="term" value="F:phosphorelay sensor kinase activity"/>
    <property type="evidence" value="ECO:0007669"/>
    <property type="project" value="InterPro"/>
</dbReference>
<gene>
    <name evidence="4" type="ORF">GO495_04930</name>
</gene>
<evidence type="ECO:0000256" key="1">
    <source>
        <dbReference type="SAM" id="Phobius"/>
    </source>
</evidence>
<dbReference type="InterPro" id="IPR010559">
    <property type="entry name" value="Sig_transdc_His_kin_internal"/>
</dbReference>
<dbReference type="InterPro" id="IPR013783">
    <property type="entry name" value="Ig-like_fold"/>
</dbReference>
<comment type="caution">
    <text evidence="4">The sequence shown here is derived from an EMBL/GenBank/DDBJ whole genome shotgun (WGS) entry which is preliminary data.</text>
</comment>
<dbReference type="Pfam" id="PF06580">
    <property type="entry name" value="His_kinase"/>
    <property type="match status" value="1"/>
</dbReference>
<dbReference type="Gene3D" id="2.130.10.10">
    <property type="entry name" value="YVTN repeat-like/Quinoprotein amine dehydrogenase"/>
    <property type="match status" value="3"/>
</dbReference>
<dbReference type="Pfam" id="PF07495">
    <property type="entry name" value="Y_Y_Y"/>
    <property type="match status" value="1"/>
</dbReference>
<dbReference type="InterPro" id="IPR036890">
    <property type="entry name" value="HATPase_C_sf"/>
</dbReference>
<reference evidence="4 5" key="1">
    <citation type="submission" date="2019-12" db="EMBL/GenBank/DDBJ databases">
        <title>The draft genomic sequence of strain Chitinophaga oryziterrae JCM 16595.</title>
        <authorList>
            <person name="Zhang X."/>
        </authorList>
    </citation>
    <scope>NUCLEOTIDE SEQUENCE [LARGE SCALE GENOMIC DNA]</scope>
    <source>
        <strain evidence="4 5">JCM 16595</strain>
    </source>
</reference>
<dbReference type="InterPro" id="IPR050640">
    <property type="entry name" value="Bact_2-comp_sensor_kinase"/>
</dbReference>
<keyword evidence="1" id="KW-0472">Membrane</keyword>
<dbReference type="InterPro" id="IPR011110">
    <property type="entry name" value="Reg_prop"/>
</dbReference>
<keyword evidence="1" id="KW-0812">Transmembrane</keyword>
<feature type="domain" description="Two component regulator three Y" evidence="3">
    <location>
        <begin position="748"/>
        <end position="811"/>
    </location>
</feature>
<dbReference type="Pfam" id="PF07494">
    <property type="entry name" value="Reg_prop"/>
    <property type="match status" value="2"/>
</dbReference>
<feature type="transmembrane region" description="Helical" evidence="1">
    <location>
        <begin position="66"/>
        <end position="87"/>
    </location>
</feature>
<dbReference type="EMBL" id="WRXO01000001">
    <property type="protein sequence ID" value="MVT39916.1"/>
    <property type="molecule type" value="Genomic_DNA"/>
</dbReference>
<accession>A0A6N8J6M5</accession>
<proteinExistence type="predicted"/>
<dbReference type="Gene3D" id="3.30.565.10">
    <property type="entry name" value="Histidine kinase-like ATPase, C-terminal domain"/>
    <property type="match status" value="1"/>
</dbReference>
<dbReference type="Gene3D" id="2.60.40.10">
    <property type="entry name" value="Immunoglobulins"/>
    <property type="match status" value="1"/>
</dbReference>
<protein>
    <recommendedName>
        <fullName evidence="6">Signal transduction histidine kinase internal region domain-containing protein</fullName>
    </recommendedName>
</protein>
<keyword evidence="5" id="KW-1185">Reference proteome</keyword>
<evidence type="ECO:0000259" key="3">
    <source>
        <dbReference type="Pfam" id="PF07495"/>
    </source>
</evidence>
<dbReference type="PANTHER" id="PTHR34220:SF7">
    <property type="entry name" value="SENSOR HISTIDINE KINASE YPDA"/>
    <property type="match status" value="1"/>
</dbReference>
<organism evidence="4 5">
    <name type="scientific">Chitinophaga oryziterrae</name>
    <dbReference type="NCBI Taxonomy" id="1031224"/>
    <lineage>
        <taxon>Bacteria</taxon>
        <taxon>Pseudomonadati</taxon>
        <taxon>Bacteroidota</taxon>
        <taxon>Chitinophagia</taxon>
        <taxon>Chitinophagales</taxon>
        <taxon>Chitinophagaceae</taxon>
        <taxon>Chitinophaga</taxon>
    </lineage>
</organism>
<dbReference type="InterPro" id="IPR015943">
    <property type="entry name" value="WD40/YVTN_repeat-like_dom_sf"/>
</dbReference>
<dbReference type="SUPFAM" id="SSF55874">
    <property type="entry name" value="ATPase domain of HSP90 chaperone/DNA topoisomerase II/histidine kinase"/>
    <property type="match status" value="1"/>
</dbReference>
<evidence type="ECO:0000313" key="4">
    <source>
        <dbReference type="EMBL" id="MVT39916.1"/>
    </source>
</evidence>
<sequence>MSIVFSRRWSFYLVHYLISDCLQQNFLKVGRVCLPKNSESIFERSLIIYCKLRQCLLTMSLRRIPYLLMSYTAFLRISVCLLLLPFITVAQTSFHLSTDNGLSGKLLTVLTRDHLNNMWFGSYNGLYKHEGARIKWYNRVGNDSLSLSGGELHALFEDKEGNMWIGTTGGLDRMNMQSGIIQHYVLTSLNNSSSLGYIYSIFEDKKHYLWISTDAGLFRMDKNSGRYHIIAERKDNKGIPSPIAQYHCMVDTDKGFWLSTASGLVYYEYSSGDFYHHYNNPAKDPVFNLNFLTGTNTSDLCKDSQQNIWFVANSHLLAKYNLNTHRLDTFKFERPKDAWPYCYSLIADFKDNIWIGFRHGGLQIFNTDNNTFTVIHKEDNNKILHSDYIYSLCEDYLHKMWVTTDEGIDIIDYYNDAVQTYNLSNAPDFTSLKYVSGMMSYDPWKKRVYIPFSQKRQLFWFDETTKKIQSQKQLYTTLYVWPVENGRLLKGKSRSFYETGNGVSYYPKELADTPYEIIWAARAHGISYFKKQSGMLYRYAHNKLEVIPSVQFMKQACISADSQFLYFIDHAENLARQNIITGIIERFDLQSQSKALHFSFSDPRDIIDDGKGSIWVTSQNGLLKYNPRDRSLEVFTTAHGLSHSFTFALLIDNAKRLWVCSLGGVDWYDSLHRTFHNVISNPNSTYMDAFCSGIRGKDGSLYFQAGNKLYHIVPEEYFKYHAIQPVLRLNKALVDEDRRLTIEYSLLDFERPEKVHYYYRLDGVDHNWIDNGNHPDVFYNNLRPGNYTLNVHAVTEGGLSDIKDLTFDIRITPAFWQTNLFEVIVILLIMSLIFFLCWWWVFTIKRKADLQQQMSELEARAIRAQMHPHFIFNSLNAIQELIVLEDMPSAYLYLSKFSKLLRMVLHHSEHNLISLNDEIEMNRLYLDLEALRFKKSFQYTITVSERIDDHATIVPSLLLQPFIENAIWHGLMSKHGDKKLTINFTENNETLICEITDNGIGREAAGNIKARKIGNHNFDSKGMLLGKQRINLMNACQGWTSSVDIIDLKDVNGLATGTTIRIILQQPV</sequence>
<evidence type="ECO:0000259" key="2">
    <source>
        <dbReference type="Pfam" id="PF06580"/>
    </source>
</evidence>
<dbReference type="OrthoDB" id="9809670at2"/>
<evidence type="ECO:0000313" key="5">
    <source>
        <dbReference type="Proteomes" id="UP000468388"/>
    </source>
</evidence>
<feature type="domain" description="Signal transduction histidine kinase internal region" evidence="2">
    <location>
        <begin position="858"/>
        <end position="936"/>
    </location>
</feature>
<evidence type="ECO:0008006" key="6">
    <source>
        <dbReference type="Google" id="ProtNLM"/>
    </source>
</evidence>
<dbReference type="SUPFAM" id="SSF63829">
    <property type="entry name" value="Calcium-dependent phosphotriesterase"/>
    <property type="match status" value="3"/>
</dbReference>
<name>A0A6N8J6M5_9BACT</name>
<feature type="transmembrane region" description="Helical" evidence="1">
    <location>
        <begin position="820"/>
        <end position="842"/>
    </location>
</feature>
<dbReference type="Proteomes" id="UP000468388">
    <property type="component" value="Unassembled WGS sequence"/>
</dbReference>
<dbReference type="AlphaFoldDB" id="A0A6N8J6M5"/>
<dbReference type="PANTHER" id="PTHR34220">
    <property type="entry name" value="SENSOR HISTIDINE KINASE YPDA"/>
    <property type="match status" value="1"/>
</dbReference>
<keyword evidence="1" id="KW-1133">Transmembrane helix</keyword>
<dbReference type="InterPro" id="IPR011123">
    <property type="entry name" value="Y_Y_Y"/>
</dbReference>